<accession>A0A196SDU4</accession>
<comment type="similarity">
    <text evidence="2 6">Belongs to the NIP7 family.</text>
</comment>
<dbReference type="InterPro" id="IPR040598">
    <property type="entry name" value="NIP7_N"/>
</dbReference>
<evidence type="ECO:0000259" key="7">
    <source>
        <dbReference type="SMART" id="SM00359"/>
    </source>
</evidence>
<proteinExistence type="inferred from homology"/>
<dbReference type="Pfam" id="PF17833">
    <property type="entry name" value="pre-PUA_NIP7"/>
    <property type="match status" value="1"/>
</dbReference>
<keyword evidence="9" id="KW-1185">Reference proteome</keyword>
<dbReference type="Pfam" id="PF03657">
    <property type="entry name" value="UPF0113"/>
    <property type="match status" value="1"/>
</dbReference>
<dbReference type="SUPFAM" id="SSF88697">
    <property type="entry name" value="PUA domain-like"/>
    <property type="match status" value="1"/>
</dbReference>
<sequence>MRPLTEEETKLFFEKLTKYIGPNVEQLLNCKDDPHCFRLHRDRVYYVSERVLRLATNVGRDNLISIGTKFGRFNKNHHFRLHITCLDYLAQYAQYKAWVKPSAEMTFLYGNHITKGGLARISDGCPQYGGIVVFNMNNVPLGFGVTAQTTDVIRGQDAASIAILHQSDIGEYLRDETILA</sequence>
<dbReference type="PROSITE" id="PS50890">
    <property type="entry name" value="PUA"/>
    <property type="match status" value="1"/>
</dbReference>
<evidence type="ECO:0000313" key="8">
    <source>
        <dbReference type="EMBL" id="OAO14302.1"/>
    </source>
</evidence>
<comment type="subcellular location">
    <subcellularLocation>
        <location evidence="1">Nucleus</location>
        <location evidence="1">Nucleolus</location>
    </subcellularLocation>
</comment>
<evidence type="ECO:0000256" key="5">
    <source>
        <dbReference type="ARBA" id="ARBA00023242"/>
    </source>
</evidence>
<dbReference type="STRING" id="478820.A0A196SDU4"/>
<evidence type="ECO:0000313" key="9">
    <source>
        <dbReference type="Proteomes" id="UP000078348"/>
    </source>
</evidence>
<dbReference type="InterPro" id="IPR016686">
    <property type="entry name" value="Ribosomal_synth_fac_NIP7"/>
</dbReference>
<keyword evidence="5 6" id="KW-0539">Nucleus</keyword>
<keyword evidence="4 6" id="KW-0694">RNA-binding</keyword>
<dbReference type="Proteomes" id="UP000078348">
    <property type="component" value="Unassembled WGS sequence"/>
</dbReference>
<evidence type="ECO:0000256" key="4">
    <source>
        <dbReference type="ARBA" id="ARBA00022884"/>
    </source>
</evidence>
<comment type="subunit">
    <text evidence="6">Interacts with pre-ribosome complex.</text>
</comment>
<dbReference type="EMBL" id="LXWW01000264">
    <property type="protein sequence ID" value="OAO14302.1"/>
    <property type="molecule type" value="Genomic_DNA"/>
</dbReference>
<dbReference type="InterPro" id="IPR005155">
    <property type="entry name" value="UPF0113_PUA"/>
</dbReference>
<gene>
    <name evidence="8" type="ORF">AV274_4006</name>
</gene>
<dbReference type="OrthoDB" id="27490at2759"/>
<comment type="caution">
    <text evidence="8">The sequence shown here is derived from an EMBL/GenBank/DDBJ whole genome shotgun (WGS) entry which is preliminary data.</text>
</comment>
<dbReference type="AlphaFoldDB" id="A0A196SDU4"/>
<dbReference type="FunFam" id="3.10.450.220:FF:000001">
    <property type="entry name" value="60S ribosome subunit biogenesis protein NIP7 homolog"/>
    <property type="match status" value="1"/>
</dbReference>
<dbReference type="SMART" id="SM00359">
    <property type="entry name" value="PUA"/>
    <property type="match status" value="1"/>
</dbReference>
<evidence type="ECO:0000256" key="3">
    <source>
        <dbReference type="ARBA" id="ARBA00022517"/>
    </source>
</evidence>
<organism evidence="8 9">
    <name type="scientific">Blastocystis sp. subtype 1 (strain ATCC 50177 / NandII)</name>
    <dbReference type="NCBI Taxonomy" id="478820"/>
    <lineage>
        <taxon>Eukaryota</taxon>
        <taxon>Sar</taxon>
        <taxon>Stramenopiles</taxon>
        <taxon>Bigyra</taxon>
        <taxon>Opalozoa</taxon>
        <taxon>Opalinata</taxon>
        <taxon>Blastocystidae</taxon>
        <taxon>Blastocystis</taxon>
    </lineage>
</organism>
<dbReference type="FunFam" id="2.30.130.10:FF:000002">
    <property type="entry name" value="60S ribosome subunit biogenesis protein NIP7 homolog"/>
    <property type="match status" value="1"/>
</dbReference>
<name>A0A196SDU4_BLAHN</name>
<dbReference type="InterPro" id="IPR015947">
    <property type="entry name" value="PUA-like_sf"/>
</dbReference>
<feature type="domain" description="PUA" evidence="7">
    <location>
        <begin position="95"/>
        <end position="170"/>
    </location>
</feature>
<dbReference type="InterPro" id="IPR055359">
    <property type="entry name" value="Nip7_N_euk"/>
</dbReference>
<dbReference type="GO" id="GO:0042255">
    <property type="term" value="P:ribosome assembly"/>
    <property type="evidence" value="ECO:0007669"/>
    <property type="project" value="InterPro"/>
</dbReference>
<dbReference type="CDD" id="cd21146">
    <property type="entry name" value="Nip7_N_euk"/>
    <property type="match status" value="1"/>
</dbReference>
<dbReference type="Gene3D" id="2.30.130.10">
    <property type="entry name" value="PUA domain"/>
    <property type="match status" value="1"/>
</dbReference>
<comment type="function">
    <text evidence="6">Required for proper 27S pre-rRNA processing and 60S ribosome subunit assembly.</text>
</comment>
<dbReference type="Gene3D" id="3.10.450.220">
    <property type="match status" value="1"/>
</dbReference>
<dbReference type="GO" id="GO:0003723">
    <property type="term" value="F:RNA binding"/>
    <property type="evidence" value="ECO:0007669"/>
    <property type="project" value="UniProtKB-KW"/>
</dbReference>
<dbReference type="SUPFAM" id="SSF88802">
    <property type="entry name" value="Pre-PUA domain"/>
    <property type="match status" value="1"/>
</dbReference>
<keyword evidence="3 6" id="KW-0690">Ribosome biogenesis</keyword>
<evidence type="ECO:0000256" key="1">
    <source>
        <dbReference type="ARBA" id="ARBA00004604"/>
    </source>
</evidence>
<evidence type="ECO:0000256" key="2">
    <source>
        <dbReference type="ARBA" id="ARBA00009895"/>
    </source>
</evidence>
<dbReference type="GO" id="GO:0005730">
    <property type="term" value="C:nucleolus"/>
    <property type="evidence" value="ECO:0007669"/>
    <property type="project" value="UniProtKB-SubCell"/>
</dbReference>
<dbReference type="InterPro" id="IPR036974">
    <property type="entry name" value="PUA_sf"/>
</dbReference>
<dbReference type="CDD" id="cd21151">
    <property type="entry name" value="PUA_Nip7-like"/>
    <property type="match status" value="1"/>
</dbReference>
<dbReference type="PIRSF" id="PIRSF017190">
    <property type="entry name" value="Rbsml_synth_fac_NIP7"/>
    <property type="match status" value="1"/>
</dbReference>
<dbReference type="InterPro" id="IPR002478">
    <property type="entry name" value="PUA"/>
</dbReference>
<evidence type="ECO:0000256" key="6">
    <source>
        <dbReference type="PIRNR" id="PIRNR017190"/>
    </source>
</evidence>
<protein>
    <recommendedName>
        <fullName evidence="6">60S ribosome subunit biogenesis protein NIP7 homolog</fullName>
    </recommendedName>
</protein>
<reference evidence="8 9" key="1">
    <citation type="submission" date="2016-05" db="EMBL/GenBank/DDBJ databases">
        <title>Nuclear genome of Blastocystis sp. subtype 1 NandII.</title>
        <authorList>
            <person name="Gentekaki E."/>
            <person name="Curtis B."/>
            <person name="Stairs C."/>
            <person name="Eme L."/>
            <person name="Herman E."/>
            <person name="Klimes V."/>
            <person name="Arias M.C."/>
            <person name="Elias M."/>
            <person name="Hilliou F."/>
            <person name="Klute M."/>
            <person name="Malik S.-B."/>
            <person name="Pightling A."/>
            <person name="Rachubinski R."/>
            <person name="Salas D."/>
            <person name="Schlacht A."/>
            <person name="Suga H."/>
            <person name="Archibald J."/>
            <person name="Ball S.G."/>
            <person name="Clark G."/>
            <person name="Dacks J."/>
            <person name="Van Der Giezen M."/>
            <person name="Tsaousis A."/>
            <person name="Roger A."/>
        </authorList>
    </citation>
    <scope>NUCLEOTIDE SEQUENCE [LARGE SCALE GENOMIC DNA]</scope>
    <source>
        <strain evidence="9">ATCC 50177 / NandII</strain>
    </source>
</reference>